<keyword evidence="1" id="KW-0472">Membrane</keyword>
<dbReference type="Proteomes" id="UP000825123">
    <property type="component" value="Chromosome"/>
</dbReference>
<reference evidence="2 3" key="1">
    <citation type="submission" date="2021-04" db="EMBL/GenBank/DDBJ databases">
        <title>Complete genome sequence of Stygiolobus sp. KN-1.</title>
        <authorList>
            <person name="Nakamura K."/>
            <person name="Sakai H."/>
            <person name="Kurosawa N."/>
        </authorList>
    </citation>
    <scope>NUCLEOTIDE SEQUENCE [LARGE SCALE GENOMIC DNA]</scope>
    <source>
        <strain evidence="2 3">KN-1</strain>
    </source>
</reference>
<protein>
    <submittedName>
        <fullName evidence="2">Uncharacterized protein</fullName>
    </submittedName>
</protein>
<keyword evidence="1" id="KW-0812">Transmembrane</keyword>
<feature type="transmembrane region" description="Helical" evidence="1">
    <location>
        <begin position="42"/>
        <end position="64"/>
    </location>
</feature>
<sequence length="67" mass="7717">MDVSLKPILKWYGAVPDGDKGELFTFHRYVISVRCTSRGGHIIVNSIICFHLLFLYSVHVYNVFPVF</sequence>
<name>A0A8D5ZEG4_9CREN</name>
<evidence type="ECO:0000313" key="2">
    <source>
        <dbReference type="EMBL" id="BCU69658.1"/>
    </source>
</evidence>
<dbReference type="EMBL" id="AP024597">
    <property type="protein sequence ID" value="BCU69658.1"/>
    <property type="molecule type" value="Genomic_DNA"/>
</dbReference>
<dbReference type="AlphaFoldDB" id="A0A8D5ZEG4"/>
<dbReference type="KEGG" id="csty:KN1_09550"/>
<keyword evidence="3" id="KW-1185">Reference proteome</keyword>
<proteinExistence type="predicted"/>
<organism evidence="2 3">
    <name type="scientific">Stygiolobus caldivivus</name>
    <dbReference type="NCBI Taxonomy" id="2824673"/>
    <lineage>
        <taxon>Archaea</taxon>
        <taxon>Thermoproteota</taxon>
        <taxon>Thermoprotei</taxon>
        <taxon>Sulfolobales</taxon>
        <taxon>Sulfolobaceae</taxon>
        <taxon>Stygiolobus</taxon>
    </lineage>
</organism>
<accession>A0A8D5ZEG4</accession>
<gene>
    <name evidence="2" type="ORF">KN1_09550</name>
</gene>
<evidence type="ECO:0000313" key="3">
    <source>
        <dbReference type="Proteomes" id="UP000825123"/>
    </source>
</evidence>
<evidence type="ECO:0000256" key="1">
    <source>
        <dbReference type="SAM" id="Phobius"/>
    </source>
</evidence>
<keyword evidence="1" id="KW-1133">Transmembrane helix</keyword>